<feature type="region of interest" description="Disordered" evidence="1">
    <location>
        <begin position="259"/>
        <end position="282"/>
    </location>
</feature>
<evidence type="ECO:0000313" key="4">
    <source>
        <dbReference type="Proteomes" id="UP000199671"/>
    </source>
</evidence>
<accession>A0A1H0AB74</accession>
<dbReference type="Gene3D" id="1.10.101.10">
    <property type="entry name" value="PGBD-like superfamily/PGBD"/>
    <property type="match status" value="1"/>
</dbReference>
<dbReference type="EMBL" id="FNHU01000023">
    <property type="protein sequence ID" value="SDN30677.1"/>
    <property type="molecule type" value="Genomic_DNA"/>
</dbReference>
<evidence type="ECO:0000313" key="3">
    <source>
        <dbReference type="EMBL" id="SDN30677.1"/>
    </source>
</evidence>
<feature type="signal peptide" evidence="2">
    <location>
        <begin position="1"/>
        <end position="28"/>
    </location>
</feature>
<dbReference type="Proteomes" id="UP000199671">
    <property type="component" value="Unassembled WGS sequence"/>
</dbReference>
<evidence type="ECO:0000256" key="2">
    <source>
        <dbReference type="SAM" id="SignalP"/>
    </source>
</evidence>
<feature type="chain" id="PRO_5039551645" description="Peptidoglycan binding domain-containing protein" evidence="2">
    <location>
        <begin position="29"/>
        <end position="364"/>
    </location>
</feature>
<organism evidence="3 4">
    <name type="scientific">Actinomyces ruminicola</name>
    <dbReference type="NCBI Taxonomy" id="332524"/>
    <lineage>
        <taxon>Bacteria</taxon>
        <taxon>Bacillati</taxon>
        <taxon>Actinomycetota</taxon>
        <taxon>Actinomycetes</taxon>
        <taxon>Actinomycetales</taxon>
        <taxon>Actinomycetaceae</taxon>
        <taxon>Actinomyces</taxon>
    </lineage>
</organism>
<protein>
    <recommendedName>
        <fullName evidence="5">Peptidoglycan binding domain-containing protein</fullName>
    </recommendedName>
</protein>
<proteinExistence type="predicted"/>
<evidence type="ECO:0008006" key="5">
    <source>
        <dbReference type="Google" id="ProtNLM"/>
    </source>
</evidence>
<sequence>MKRDRLGGVNLRLCALALLILASTGSLAGAITISFTDVVRPEVLEDASSSTVFKPTTTEFDDARDINISVSFNETQTIYSPTSGLVTSTECSPGQQIKSGTAAMSVDANTIIALATASPLYRDLSIDDEGEDVSALQKALVDLGYMVAVDGKVGRYTLGAVSDLLGEKSTLTTIPISRIMWIPSASANVSSCTHKLGARVEVGEALMEVPGDISGASFAIPTGAVPGERTISIEGDDRSFPVNADGTITDADALQVLQSAPSSPQPRSDGTSSGDATDASTQSRTVEASWVLADPLALATIVPSALYDIDGVKACVQDAAGAAYQVEIITSRLGKTLVNVTTIDGVAAEPREVVLNPVTGVPCR</sequence>
<gene>
    <name evidence="3" type="ORF">SAMN04487766_12319</name>
</gene>
<dbReference type="AlphaFoldDB" id="A0A1H0AB74"/>
<keyword evidence="2" id="KW-0732">Signal</keyword>
<dbReference type="InterPro" id="IPR036366">
    <property type="entry name" value="PGBDSf"/>
</dbReference>
<name>A0A1H0AB74_9ACTO</name>
<reference evidence="3 4" key="1">
    <citation type="submission" date="2016-10" db="EMBL/GenBank/DDBJ databases">
        <authorList>
            <person name="de Groot N.N."/>
        </authorList>
    </citation>
    <scope>NUCLEOTIDE SEQUENCE [LARGE SCALE GENOMIC DNA]</scope>
    <source>
        <strain evidence="3 4">KPR-7B</strain>
    </source>
</reference>
<evidence type="ECO:0000256" key="1">
    <source>
        <dbReference type="SAM" id="MobiDB-lite"/>
    </source>
</evidence>